<feature type="compositionally biased region" description="Basic residues" evidence="1">
    <location>
        <begin position="1"/>
        <end position="11"/>
    </location>
</feature>
<sequence>MERSARRKAKPPKTTTIDNSPATKTGLAYQRKTASEIIRATRIAPPNPS</sequence>
<protein>
    <submittedName>
        <fullName evidence="2">Uncharacterized protein</fullName>
    </submittedName>
</protein>
<accession>A0A0B4LA12</accession>
<dbReference type="RefSeq" id="YP_009126201.1">
    <property type="nucleotide sequence ID" value="NC_026607.2"/>
</dbReference>
<dbReference type="GeneID" id="23681011"/>
<evidence type="ECO:0000313" key="3">
    <source>
        <dbReference type="Proteomes" id="UP000032000"/>
    </source>
</evidence>
<evidence type="ECO:0000256" key="1">
    <source>
        <dbReference type="SAM" id="MobiDB-lite"/>
    </source>
</evidence>
<reference evidence="2" key="1">
    <citation type="submission" date="2015-06" db="EMBL/GenBank/DDBJ databases">
        <title>Genomic characterization of STP4-a, a novel T4 virulent phage infecting Salmonella.</title>
        <authorList>
            <person name="Li M."/>
            <person name="Wang J."/>
            <person name="Lin H."/>
            <person name="Han F."/>
        </authorList>
    </citation>
    <scope>NUCLEOTIDE SEQUENCE [LARGE SCALE GENOMIC DNA]</scope>
</reference>
<gene>
    <name evidence="2" type="ORF">STP4a_251</name>
</gene>
<dbReference type="KEGG" id="vg:23681011"/>
<organism evidence="2 3">
    <name type="scientific">Salmonella phage STP4-a</name>
    <dbReference type="NCBI Taxonomy" id="1445860"/>
    <lineage>
        <taxon>Viruses</taxon>
        <taxon>Duplodnaviria</taxon>
        <taxon>Heunggongvirae</taxon>
        <taxon>Uroviricota</taxon>
        <taxon>Caudoviricetes</taxon>
        <taxon>Pantevenvirales</taxon>
        <taxon>Straboviridae</taxon>
        <taxon>Tevenvirinae</taxon>
        <taxon>Gelderlandvirus</taxon>
        <taxon>Gelderlandvirus stp4a</taxon>
    </lineage>
</organism>
<dbReference type="EMBL" id="KJ000058">
    <property type="protein sequence ID" value="AHJ86848.1"/>
    <property type="molecule type" value="Genomic_DNA"/>
</dbReference>
<feature type="region of interest" description="Disordered" evidence="1">
    <location>
        <begin position="1"/>
        <end position="30"/>
    </location>
</feature>
<keyword evidence="3" id="KW-1185">Reference proteome</keyword>
<evidence type="ECO:0000313" key="2">
    <source>
        <dbReference type="EMBL" id="AHJ86848.1"/>
    </source>
</evidence>
<dbReference type="Proteomes" id="UP000032000">
    <property type="component" value="Segment"/>
</dbReference>
<feature type="compositionally biased region" description="Polar residues" evidence="1">
    <location>
        <begin position="13"/>
        <end position="23"/>
    </location>
</feature>
<proteinExistence type="predicted"/>
<name>A0A0B4LA12_9CAUD</name>